<dbReference type="SUPFAM" id="SSF63829">
    <property type="entry name" value="Calcium-dependent phosphotriesterase"/>
    <property type="match status" value="3"/>
</dbReference>
<sequence>MRIFFLKTIIALLFLYPTSRGFAQLHSWQFEQITNEEGLTNNHVSDLLLDSIGFLWVGTHEGLLRYEGNHFKTFTHSPDDSLSIPSNRVLDMYPAKDGRVLLTLEGGGLCYYDPVHMSFHPFDQHYFLDTDRINGTFMDSKKRLWVGSYGGIYLVQNMEDQLISRSFSESHKNLLGSDVRAMVEDSAGRIWIGTTKGLMQYNEETRYFDQFLSEDNGLPSDHVLSLGLSRDGTQLWVGTQGGLSVLNFSNEEVKTYHWTQATRKGASVWSIYEDTEGNVWAGGQEELRVKLKGENTFTPIPQVQSAVYNIVEDRSGRLWFGTVAEGLYYTDPYISRFEYYSAKASYKGALSNDLALSFFENETGDIWVGTDGGGLNHLSKEGRITPLRGANFLDDQAILSSYYDGNGKVWLGTYAKGLFYMDLKTGVEKHYEHKKGEPNSLPSNDVRAIFKDHDGTLWIGTNNGGVSHFDPQTEQFTNYTGGEGDKYLPNNSASCIMRDQKGRLWVGTYYGLALLEDAKEGIFKHFFPNVDLQTDNLSNMISSVYEDSKGRLWLSTYGGGLLLFDITKGAFVKKYTVEDGLSSNNTYGVLEDKDGNLWVSTAYGISKFIPEEEKFIVYTEKDGLITNEFLYGAYMKSKSGKLYFGGVGGFNTFYTSWLIEDKTTPKVVLTGLRVFHEEVKVGAEDHILSKSMPYLKELTLTAEQSSFSIDFAALSYIYPQKNTYKYMLEGFDEEWLTASDIARADYTNVPWGTYTFRVKAANWNGVWNEEGAQLKVVVLPAWWETIWFRLLVILTAVSVIYGVYLWRIRILRMKEAALEQAVDERTLLLADQAARLDEQNVTLDSQTKELQDQATILEEHKQELAAQKDSLEEQNKVLEKAHKRIDVQNTWIVSSLNYAQTIQETILPKKEQLQVFFEEVAVFYRPKDIVSGDFYWGAIKGEQLYFAFADCTGHGVPGAIMSMLGANALNKLINDRNLTDPKEILLKLNEEIQRVLRQPDSGNTDGMDICFCIYEFTAYGGVLTYAGGKMPLYHYNAQEGKLVRLQTASRSIGGRQKEKPFSMEKLEVKKGDILYFSTDGFIDQVGEETGKRVGTPRFMDLLREHVDLSLTEQSKQLEEFIKTYQGNEVQRDDITVVGLKV</sequence>
<keyword evidence="1" id="KW-0597">Phosphoprotein</keyword>
<proteinExistence type="predicted"/>
<evidence type="ECO:0000259" key="4">
    <source>
        <dbReference type="SMART" id="SM00331"/>
    </source>
</evidence>
<gene>
    <name evidence="5" type="ORF">GCM10023331_11330</name>
</gene>
<organism evidence="5 6">
    <name type="scientific">Algivirga pacifica</name>
    <dbReference type="NCBI Taxonomy" id="1162670"/>
    <lineage>
        <taxon>Bacteria</taxon>
        <taxon>Pseudomonadati</taxon>
        <taxon>Bacteroidota</taxon>
        <taxon>Cytophagia</taxon>
        <taxon>Cytophagales</taxon>
        <taxon>Flammeovirgaceae</taxon>
        <taxon>Algivirga</taxon>
    </lineage>
</organism>
<evidence type="ECO:0000313" key="5">
    <source>
        <dbReference type="EMBL" id="GAA4828103.1"/>
    </source>
</evidence>
<dbReference type="InterPro" id="IPR001932">
    <property type="entry name" value="PPM-type_phosphatase-like_dom"/>
</dbReference>
<feature type="coiled-coil region" evidence="2">
    <location>
        <begin position="833"/>
        <end position="888"/>
    </location>
</feature>
<keyword evidence="3" id="KW-0472">Membrane</keyword>
<reference evidence="6" key="1">
    <citation type="journal article" date="2019" name="Int. J. Syst. Evol. Microbiol.">
        <title>The Global Catalogue of Microorganisms (GCM) 10K type strain sequencing project: providing services to taxonomists for standard genome sequencing and annotation.</title>
        <authorList>
            <consortium name="The Broad Institute Genomics Platform"/>
            <consortium name="The Broad Institute Genome Sequencing Center for Infectious Disease"/>
            <person name="Wu L."/>
            <person name="Ma J."/>
        </authorList>
    </citation>
    <scope>NUCLEOTIDE SEQUENCE [LARGE SCALE GENOMIC DNA]</scope>
    <source>
        <strain evidence="6">JCM 18326</strain>
    </source>
</reference>
<evidence type="ECO:0000256" key="3">
    <source>
        <dbReference type="SAM" id="Phobius"/>
    </source>
</evidence>
<evidence type="ECO:0000313" key="6">
    <source>
        <dbReference type="Proteomes" id="UP001500298"/>
    </source>
</evidence>
<dbReference type="InterPro" id="IPR013783">
    <property type="entry name" value="Ig-like_fold"/>
</dbReference>
<dbReference type="PANTHER" id="PTHR43547">
    <property type="entry name" value="TWO-COMPONENT HISTIDINE KINASE"/>
    <property type="match status" value="1"/>
</dbReference>
<evidence type="ECO:0000256" key="1">
    <source>
        <dbReference type="ARBA" id="ARBA00022553"/>
    </source>
</evidence>
<dbReference type="Gene3D" id="3.60.40.10">
    <property type="entry name" value="PPM-type phosphatase domain"/>
    <property type="match status" value="1"/>
</dbReference>
<keyword evidence="3" id="KW-0812">Transmembrane</keyword>
<dbReference type="Proteomes" id="UP001500298">
    <property type="component" value="Unassembled WGS sequence"/>
</dbReference>
<dbReference type="InterPro" id="IPR036457">
    <property type="entry name" value="PPM-type-like_dom_sf"/>
</dbReference>
<feature type="transmembrane region" description="Helical" evidence="3">
    <location>
        <begin position="786"/>
        <end position="806"/>
    </location>
</feature>
<dbReference type="Gene3D" id="2.130.10.10">
    <property type="entry name" value="YVTN repeat-like/Quinoprotein amine dehydrogenase"/>
    <property type="match status" value="2"/>
</dbReference>
<evidence type="ECO:0000256" key="2">
    <source>
        <dbReference type="SAM" id="Coils"/>
    </source>
</evidence>
<dbReference type="RefSeq" id="WP_345369951.1">
    <property type="nucleotide sequence ID" value="NZ_BAABJX010000020.1"/>
</dbReference>
<keyword evidence="6" id="KW-1185">Reference proteome</keyword>
<dbReference type="InterPro" id="IPR011123">
    <property type="entry name" value="Y_Y_Y"/>
</dbReference>
<dbReference type="EMBL" id="BAABJX010000020">
    <property type="protein sequence ID" value="GAA4828103.1"/>
    <property type="molecule type" value="Genomic_DNA"/>
</dbReference>
<protein>
    <recommendedName>
        <fullName evidence="4">PPM-type phosphatase domain-containing protein</fullName>
    </recommendedName>
</protein>
<keyword evidence="3" id="KW-1133">Transmembrane helix</keyword>
<dbReference type="Pfam" id="PF07228">
    <property type="entry name" value="SpoIIE"/>
    <property type="match status" value="1"/>
</dbReference>
<keyword evidence="2" id="KW-0175">Coiled coil</keyword>
<dbReference type="Pfam" id="PF07495">
    <property type="entry name" value="Y_Y_Y"/>
    <property type="match status" value="1"/>
</dbReference>
<comment type="caution">
    <text evidence="5">The sequence shown here is derived from an EMBL/GenBank/DDBJ whole genome shotgun (WGS) entry which is preliminary data.</text>
</comment>
<dbReference type="Pfam" id="PF07494">
    <property type="entry name" value="Reg_prop"/>
    <property type="match status" value="7"/>
</dbReference>
<name>A0ABP9D5G1_9BACT</name>
<feature type="domain" description="PPM-type phosphatase" evidence="4">
    <location>
        <begin position="915"/>
        <end position="1141"/>
    </location>
</feature>
<dbReference type="SMART" id="SM00331">
    <property type="entry name" value="PP2C_SIG"/>
    <property type="match status" value="1"/>
</dbReference>
<dbReference type="PANTHER" id="PTHR43547:SF2">
    <property type="entry name" value="HYBRID SIGNAL TRANSDUCTION HISTIDINE KINASE C"/>
    <property type="match status" value="1"/>
</dbReference>
<accession>A0ABP9D5G1</accession>
<dbReference type="InterPro" id="IPR011110">
    <property type="entry name" value="Reg_prop"/>
</dbReference>
<dbReference type="Gene3D" id="2.60.40.10">
    <property type="entry name" value="Immunoglobulins"/>
    <property type="match status" value="1"/>
</dbReference>
<dbReference type="SUPFAM" id="SSF81606">
    <property type="entry name" value="PP2C-like"/>
    <property type="match status" value="1"/>
</dbReference>
<dbReference type="InterPro" id="IPR015943">
    <property type="entry name" value="WD40/YVTN_repeat-like_dom_sf"/>
</dbReference>